<reference evidence="2 3" key="1">
    <citation type="submission" date="2017-07" db="EMBL/GenBank/DDBJ databases">
        <title>An improved, manually edited Actinidia chinensis var. chinensis (kiwifruit) genome highlights the challenges associated with draft genomes and gene prediction in plants.</title>
        <authorList>
            <person name="Pilkington S."/>
            <person name="Crowhurst R."/>
            <person name="Hilario E."/>
            <person name="Nardozza S."/>
            <person name="Fraser L."/>
            <person name="Peng Y."/>
            <person name="Gunaseelan K."/>
            <person name="Simpson R."/>
            <person name="Tahir J."/>
            <person name="Deroles S."/>
            <person name="Templeton K."/>
            <person name="Luo Z."/>
            <person name="Davy M."/>
            <person name="Cheng C."/>
            <person name="Mcneilage M."/>
            <person name="Scaglione D."/>
            <person name="Liu Y."/>
            <person name="Zhang Q."/>
            <person name="Datson P."/>
            <person name="De Silva N."/>
            <person name="Gardiner S."/>
            <person name="Bassett H."/>
            <person name="Chagne D."/>
            <person name="Mccallum J."/>
            <person name="Dzierzon H."/>
            <person name="Deng C."/>
            <person name="Wang Y.-Y."/>
            <person name="Barron N."/>
            <person name="Manako K."/>
            <person name="Bowen J."/>
            <person name="Foster T."/>
            <person name="Erridge Z."/>
            <person name="Tiffin H."/>
            <person name="Waite C."/>
            <person name="Davies K."/>
            <person name="Grierson E."/>
            <person name="Laing W."/>
            <person name="Kirk R."/>
            <person name="Chen X."/>
            <person name="Wood M."/>
            <person name="Montefiori M."/>
            <person name="Brummell D."/>
            <person name="Schwinn K."/>
            <person name="Catanach A."/>
            <person name="Fullerton C."/>
            <person name="Li D."/>
            <person name="Meiyalaghan S."/>
            <person name="Nieuwenhuizen N."/>
            <person name="Read N."/>
            <person name="Prakash R."/>
            <person name="Hunter D."/>
            <person name="Zhang H."/>
            <person name="Mckenzie M."/>
            <person name="Knabel M."/>
            <person name="Harris A."/>
            <person name="Allan A."/>
            <person name="Chen A."/>
            <person name="Janssen B."/>
            <person name="Plunkett B."/>
            <person name="Dwamena C."/>
            <person name="Voogd C."/>
            <person name="Leif D."/>
            <person name="Lafferty D."/>
            <person name="Souleyre E."/>
            <person name="Varkonyi-Gasic E."/>
            <person name="Gambi F."/>
            <person name="Hanley J."/>
            <person name="Yao J.-L."/>
            <person name="Cheung J."/>
            <person name="David K."/>
            <person name="Warren B."/>
            <person name="Marsh K."/>
            <person name="Snowden K."/>
            <person name="Lin-Wang K."/>
            <person name="Brian L."/>
            <person name="Martinez-Sanchez M."/>
            <person name="Wang M."/>
            <person name="Ileperuma N."/>
            <person name="Macnee N."/>
            <person name="Campin R."/>
            <person name="Mcatee P."/>
            <person name="Drummond R."/>
            <person name="Espley R."/>
            <person name="Ireland H."/>
            <person name="Wu R."/>
            <person name="Atkinson R."/>
            <person name="Karunairetnam S."/>
            <person name="Bulley S."/>
            <person name="Chunkath S."/>
            <person name="Hanley Z."/>
            <person name="Storey R."/>
            <person name="Thrimawithana A."/>
            <person name="Thomson S."/>
            <person name="David C."/>
            <person name="Testolin R."/>
        </authorList>
    </citation>
    <scope>NUCLEOTIDE SEQUENCE [LARGE SCALE GENOMIC DNA]</scope>
    <source>
        <strain evidence="3">cv. Red5</strain>
        <tissue evidence="2">Young leaf</tissue>
    </source>
</reference>
<feature type="transmembrane region" description="Helical" evidence="1">
    <location>
        <begin position="139"/>
        <end position="167"/>
    </location>
</feature>
<name>A0A2R6P6P7_ACTCC</name>
<dbReference type="OrthoDB" id="666653at2759"/>
<sequence length="169" mass="17761">MTTTTSIHTMTLDGIVAVNSLFTMASFLGLTLNPTDPNYTLVDPTASCVTNSATAEHLVAFHVYSFSSFLFSSLVASALKQAIRMAKGGELHGAAPGHISLRALRAGIMASAMGASSGCIFLMLALVDLVQIKLGSWGWYSLAAIGPLVVLVPSALVIYICIVLHAFTR</sequence>
<keyword evidence="3" id="KW-1185">Reference proteome</keyword>
<feature type="transmembrane region" description="Helical" evidence="1">
    <location>
        <begin position="106"/>
        <end position="127"/>
    </location>
</feature>
<reference evidence="3" key="2">
    <citation type="journal article" date="2018" name="BMC Genomics">
        <title>A manually annotated Actinidia chinensis var. chinensis (kiwifruit) genome highlights the challenges associated with draft genomes and gene prediction in plants.</title>
        <authorList>
            <person name="Pilkington S.M."/>
            <person name="Crowhurst R."/>
            <person name="Hilario E."/>
            <person name="Nardozza S."/>
            <person name="Fraser L."/>
            <person name="Peng Y."/>
            <person name="Gunaseelan K."/>
            <person name="Simpson R."/>
            <person name="Tahir J."/>
            <person name="Deroles S.C."/>
            <person name="Templeton K."/>
            <person name="Luo Z."/>
            <person name="Davy M."/>
            <person name="Cheng C."/>
            <person name="McNeilage M."/>
            <person name="Scaglione D."/>
            <person name="Liu Y."/>
            <person name="Zhang Q."/>
            <person name="Datson P."/>
            <person name="De Silva N."/>
            <person name="Gardiner S.E."/>
            <person name="Bassett H."/>
            <person name="Chagne D."/>
            <person name="McCallum J."/>
            <person name="Dzierzon H."/>
            <person name="Deng C."/>
            <person name="Wang Y.Y."/>
            <person name="Barron L."/>
            <person name="Manako K."/>
            <person name="Bowen J."/>
            <person name="Foster T.M."/>
            <person name="Erridge Z.A."/>
            <person name="Tiffin H."/>
            <person name="Waite C.N."/>
            <person name="Davies K.M."/>
            <person name="Grierson E.P."/>
            <person name="Laing W.A."/>
            <person name="Kirk R."/>
            <person name="Chen X."/>
            <person name="Wood M."/>
            <person name="Montefiori M."/>
            <person name="Brummell D.A."/>
            <person name="Schwinn K.E."/>
            <person name="Catanach A."/>
            <person name="Fullerton C."/>
            <person name="Li D."/>
            <person name="Meiyalaghan S."/>
            <person name="Nieuwenhuizen N."/>
            <person name="Read N."/>
            <person name="Prakash R."/>
            <person name="Hunter D."/>
            <person name="Zhang H."/>
            <person name="McKenzie M."/>
            <person name="Knabel M."/>
            <person name="Harris A."/>
            <person name="Allan A.C."/>
            <person name="Gleave A."/>
            <person name="Chen A."/>
            <person name="Janssen B.J."/>
            <person name="Plunkett B."/>
            <person name="Ampomah-Dwamena C."/>
            <person name="Voogd C."/>
            <person name="Leif D."/>
            <person name="Lafferty D."/>
            <person name="Souleyre E.J.F."/>
            <person name="Varkonyi-Gasic E."/>
            <person name="Gambi F."/>
            <person name="Hanley J."/>
            <person name="Yao J.L."/>
            <person name="Cheung J."/>
            <person name="David K.M."/>
            <person name="Warren B."/>
            <person name="Marsh K."/>
            <person name="Snowden K.C."/>
            <person name="Lin-Wang K."/>
            <person name="Brian L."/>
            <person name="Martinez-Sanchez M."/>
            <person name="Wang M."/>
            <person name="Ileperuma N."/>
            <person name="Macnee N."/>
            <person name="Campin R."/>
            <person name="McAtee P."/>
            <person name="Drummond R.S.M."/>
            <person name="Espley R.V."/>
            <person name="Ireland H.S."/>
            <person name="Wu R."/>
            <person name="Atkinson R.G."/>
            <person name="Karunairetnam S."/>
            <person name="Bulley S."/>
            <person name="Chunkath S."/>
            <person name="Hanley Z."/>
            <person name="Storey R."/>
            <person name="Thrimawithana A.H."/>
            <person name="Thomson S."/>
            <person name="David C."/>
            <person name="Testolin R."/>
            <person name="Huang H."/>
            <person name="Hellens R.P."/>
            <person name="Schaffer R.J."/>
        </authorList>
    </citation>
    <scope>NUCLEOTIDE SEQUENCE [LARGE SCALE GENOMIC DNA]</scope>
    <source>
        <strain evidence="3">cv. Red5</strain>
    </source>
</reference>
<organism evidence="2 3">
    <name type="scientific">Actinidia chinensis var. chinensis</name>
    <name type="common">Chinese soft-hair kiwi</name>
    <dbReference type="NCBI Taxonomy" id="1590841"/>
    <lineage>
        <taxon>Eukaryota</taxon>
        <taxon>Viridiplantae</taxon>
        <taxon>Streptophyta</taxon>
        <taxon>Embryophyta</taxon>
        <taxon>Tracheophyta</taxon>
        <taxon>Spermatophyta</taxon>
        <taxon>Magnoliopsida</taxon>
        <taxon>eudicotyledons</taxon>
        <taxon>Gunneridae</taxon>
        <taxon>Pentapetalae</taxon>
        <taxon>asterids</taxon>
        <taxon>Ericales</taxon>
        <taxon>Actinidiaceae</taxon>
        <taxon>Actinidia</taxon>
    </lineage>
</organism>
<dbReference type="OMA" id="ICIELHA"/>
<dbReference type="Gramene" id="PSR86135">
    <property type="protein sequence ID" value="PSR86135"/>
    <property type="gene ID" value="CEY00_Acc31773"/>
</dbReference>
<keyword evidence="1" id="KW-0812">Transmembrane</keyword>
<dbReference type="EMBL" id="NKQK01000028">
    <property type="protein sequence ID" value="PSR86135.1"/>
    <property type="molecule type" value="Genomic_DNA"/>
</dbReference>
<accession>A0A2R6P6P7</accession>
<evidence type="ECO:0008006" key="4">
    <source>
        <dbReference type="Google" id="ProtNLM"/>
    </source>
</evidence>
<feature type="transmembrane region" description="Helical" evidence="1">
    <location>
        <begin position="12"/>
        <end position="32"/>
    </location>
</feature>
<protein>
    <recommendedName>
        <fullName evidence="4">Maternal effect embryo arrest 60</fullName>
    </recommendedName>
</protein>
<comment type="caution">
    <text evidence="2">The sequence shown here is derived from an EMBL/GenBank/DDBJ whole genome shotgun (WGS) entry which is preliminary data.</text>
</comment>
<dbReference type="STRING" id="1590841.A0A2R6P6P7"/>
<dbReference type="Proteomes" id="UP000241394">
    <property type="component" value="Chromosome LG28"/>
</dbReference>
<keyword evidence="1" id="KW-0472">Membrane</keyword>
<feature type="transmembrane region" description="Helical" evidence="1">
    <location>
        <begin position="59"/>
        <end position="79"/>
    </location>
</feature>
<evidence type="ECO:0000256" key="1">
    <source>
        <dbReference type="SAM" id="Phobius"/>
    </source>
</evidence>
<dbReference type="AlphaFoldDB" id="A0A2R6P6P7"/>
<gene>
    <name evidence="2" type="ORF">CEY00_Acc31773</name>
</gene>
<keyword evidence="1" id="KW-1133">Transmembrane helix</keyword>
<dbReference type="PANTHER" id="PTHR33430">
    <property type="entry name" value="MATERNAL EFFECT EMBRYO ARREST PROTEIN"/>
    <property type="match status" value="1"/>
</dbReference>
<dbReference type="InParanoid" id="A0A2R6P6P7"/>
<dbReference type="PANTHER" id="PTHR33430:SF14">
    <property type="entry name" value="MATERNAL EFFECT EMBRYO ARREST 60"/>
    <property type="match status" value="1"/>
</dbReference>
<evidence type="ECO:0000313" key="2">
    <source>
        <dbReference type="EMBL" id="PSR86135.1"/>
    </source>
</evidence>
<proteinExistence type="predicted"/>
<evidence type="ECO:0000313" key="3">
    <source>
        <dbReference type="Proteomes" id="UP000241394"/>
    </source>
</evidence>